<reference evidence="8" key="1">
    <citation type="submission" date="2020-06" db="EMBL/GenBank/DDBJ databases">
        <title>Isolation of Planomicrobium glaciei.</title>
        <authorList>
            <person name="Malisova L."/>
            <person name="Safrankova R."/>
            <person name="Jakubu V."/>
            <person name="Spanelova P."/>
        </authorList>
    </citation>
    <scope>NUCLEOTIDE SEQUENCE [LARGE SCALE GENOMIC DNA]</scope>
    <source>
        <strain evidence="8">NRL-ATB46093</strain>
    </source>
</reference>
<dbReference type="CDD" id="cd16914">
    <property type="entry name" value="EcfT"/>
    <property type="match status" value="1"/>
</dbReference>
<dbReference type="InterPro" id="IPR003339">
    <property type="entry name" value="ABC/ECF_trnsptr_transmembrane"/>
</dbReference>
<name>A0A7H8QDS7_9BACL</name>
<dbReference type="RefSeq" id="WP_036804691.1">
    <property type="nucleotide sequence ID" value="NZ_CP051177.1"/>
</dbReference>
<keyword evidence="2" id="KW-1003">Cell membrane</keyword>
<dbReference type="Proteomes" id="UP000509222">
    <property type="component" value="Chromosome"/>
</dbReference>
<evidence type="ECO:0000313" key="7">
    <source>
        <dbReference type="EMBL" id="QKX52097.1"/>
    </source>
</evidence>
<dbReference type="PANTHER" id="PTHR34857:SF2">
    <property type="entry name" value="SLL0384 PROTEIN"/>
    <property type="match status" value="1"/>
</dbReference>
<dbReference type="GO" id="GO:0005886">
    <property type="term" value="C:plasma membrane"/>
    <property type="evidence" value="ECO:0007669"/>
    <property type="project" value="UniProtKB-ARBA"/>
</dbReference>
<protein>
    <submittedName>
        <fullName evidence="7">Energy-coupling factor transporter transmembrane protein EcfT</fullName>
    </submittedName>
</protein>
<feature type="transmembrane region" description="Helical" evidence="6">
    <location>
        <begin position="57"/>
        <end position="76"/>
    </location>
</feature>
<accession>A0A7H8QDS7</accession>
<dbReference type="EMBL" id="CP051177">
    <property type="protein sequence ID" value="QKX52097.1"/>
    <property type="molecule type" value="Genomic_DNA"/>
</dbReference>
<dbReference type="Pfam" id="PF02361">
    <property type="entry name" value="CbiQ"/>
    <property type="match status" value="1"/>
</dbReference>
<feature type="transmembrane region" description="Helical" evidence="6">
    <location>
        <begin position="20"/>
        <end position="50"/>
    </location>
</feature>
<evidence type="ECO:0000313" key="8">
    <source>
        <dbReference type="Proteomes" id="UP000509222"/>
    </source>
</evidence>
<evidence type="ECO:0000256" key="4">
    <source>
        <dbReference type="ARBA" id="ARBA00022989"/>
    </source>
</evidence>
<keyword evidence="8" id="KW-1185">Reference proteome</keyword>
<feature type="transmembrane region" description="Helical" evidence="6">
    <location>
        <begin position="228"/>
        <end position="246"/>
    </location>
</feature>
<comment type="subcellular location">
    <subcellularLocation>
        <location evidence="1">Membrane</location>
        <topology evidence="1">Multi-pass membrane protein</topology>
    </subcellularLocation>
</comment>
<evidence type="ECO:0000256" key="5">
    <source>
        <dbReference type="ARBA" id="ARBA00023136"/>
    </source>
</evidence>
<sequence length="251" mass="28459">MKPNALLQLHPMTKFYFSLFILAVVLVVPGYWFAFSVFLGLVAISLLAGVFKEFMSIVVKALVSVLVIVFLMQIFFFPGEQVLWRWWIFEIKQEGVYYGFILTSRILAIGSAFVLFFRMTEVRDFVKSLEDKGMPPMGAYVVLSTLQIIPEMRRQANTIMEAQKTRGVETEGSLFVRAKAFIPTLTPLILSSIAGTEERALTLESRAFSAPVKKTSLHKLAKSRADRILPILFVLIILGLVVWRVVLWQTS</sequence>
<evidence type="ECO:0000256" key="1">
    <source>
        <dbReference type="ARBA" id="ARBA00004141"/>
    </source>
</evidence>
<proteinExistence type="predicted"/>
<dbReference type="AlphaFoldDB" id="A0A7H8QDS7"/>
<evidence type="ECO:0000256" key="2">
    <source>
        <dbReference type="ARBA" id="ARBA00022475"/>
    </source>
</evidence>
<organism evidence="7 8">
    <name type="scientific">Planococcus glaciei</name>
    <dbReference type="NCBI Taxonomy" id="459472"/>
    <lineage>
        <taxon>Bacteria</taxon>
        <taxon>Bacillati</taxon>
        <taxon>Bacillota</taxon>
        <taxon>Bacilli</taxon>
        <taxon>Bacillales</taxon>
        <taxon>Caryophanaceae</taxon>
        <taxon>Planococcus</taxon>
    </lineage>
</organism>
<keyword evidence="5 6" id="KW-0472">Membrane</keyword>
<gene>
    <name evidence="7" type="ORF">HF394_16780</name>
</gene>
<feature type="transmembrane region" description="Helical" evidence="6">
    <location>
        <begin position="96"/>
        <end position="117"/>
    </location>
</feature>
<dbReference type="PANTHER" id="PTHR34857">
    <property type="entry name" value="SLL0384 PROTEIN"/>
    <property type="match status" value="1"/>
</dbReference>
<evidence type="ECO:0000256" key="6">
    <source>
        <dbReference type="SAM" id="Phobius"/>
    </source>
</evidence>
<evidence type="ECO:0000256" key="3">
    <source>
        <dbReference type="ARBA" id="ARBA00022692"/>
    </source>
</evidence>
<keyword evidence="3 6" id="KW-0812">Transmembrane</keyword>
<dbReference type="InterPro" id="IPR051611">
    <property type="entry name" value="ECF_transporter_component"/>
</dbReference>
<keyword evidence="4 6" id="KW-1133">Transmembrane helix</keyword>